<feature type="non-terminal residue" evidence="1">
    <location>
        <position position="241"/>
    </location>
</feature>
<sequence length="241" mass="25413">MLIADLPDWVSLMGVESVAGVLPGQEGLGDEGFGLFDRYSLLCRVGVDGEVRQVGSDSTFTADSSGELFFRINEADGALDDNAGQLPLRLYAQGEATSSSAAVTADAGWQGSGVSVAQGLQVRIVADGIWQTAANQRRDADGNGAVQLSLTWSPDDADLITGAPFLGSIRLGSSNSSSPSLEVRSWVAAHAMSDVDVEVTDPMGRPIEGAKITLYSELFDPILSEFPIYTGTTDENGRFLF</sequence>
<dbReference type="Gene3D" id="2.60.120.430">
    <property type="entry name" value="Galactose-binding lectin"/>
    <property type="match status" value="2"/>
</dbReference>
<dbReference type="EMBL" id="LAZR01042159">
    <property type="protein sequence ID" value="KKL10199.1"/>
    <property type="molecule type" value="Genomic_DNA"/>
</dbReference>
<accession>A0A0F9AKV7</accession>
<evidence type="ECO:0000313" key="1">
    <source>
        <dbReference type="EMBL" id="KKL10199.1"/>
    </source>
</evidence>
<comment type="caution">
    <text evidence="1">The sequence shown here is derived from an EMBL/GenBank/DDBJ whole genome shotgun (WGS) entry which is preliminary data.</text>
</comment>
<protein>
    <submittedName>
        <fullName evidence="1">Uncharacterized protein</fullName>
    </submittedName>
</protein>
<name>A0A0F9AKV7_9ZZZZ</name>
<proteinExistence type="predicted"/>
<reference evidence="1" key="1">
    <citation type="journal article" date="2015" name="Nature">
        <title>Complex archaea that bridge the gap between prokaryotes and eukaryotes.</title>
        <authorList>
            <person name="Spang A."/>
            <person name="Saw J.H."/>
            <person name="Jorgensen S.L."/>
            <person name="Zaremba-Niedzwiedzka K."/>
            <person name="Martijn J."/>
            <person name="Lind A.E."/>
            <person name="van Eijk R."/>
            <person name="Schleper C."/>
            <person name="Guy L."/>
            <person name="Ettema T.J."/>
        </authorList>
    </citation>
    <scope>NUCLEOTIDE SEQUENCE</scope>
</reference>
<gene>
    <name evidence="1" type="ORF">LCGC14_2558240</name>
</gene>
<dbReference type="AlphaFoldDB" id="A0A0F9AKV7"/>
<organism evidence="1">
    <name type="scientific">marine sediment metagenome</name>
    <dbReference type="NCBI Taxonomy" id="412755"/>
    <lineage>
        <taxon>unclassified sequences</taxon>
        <taxon>metagenomes</taxon>
        <taxon>ecological metagenomes</taxon>
    </lineage>
</organism>